<evidence type="ECO:0000256" key="2">
    <source>
        <dbReference type="SAM" id="MobiDB-lite"/>
    </source>
</evidence>
<sequence>MPPRRKVKGKMSGHAADGAMAAQNPAEPAPKNASQLFFSDMGPPAHKTASMAQILKSRDQSKIQRTTVAHLRQPCPSLGDSRAGVQSAEAGPSGPACGAAAAQAGKQQATSPPAHQVSPPQACTPQSGVASCAPNAVLSSRPMCAEVPLHIEPLLADKMQSLLDRTTQALQPGTPARPAPGALRLASHLMAAIIPEEPCGHNSSKAAAANVPGSNEACYASAMGRTNPDLARQSATVIESGCAAEAAPSSLESLPSGVFSARNSHNVSGHHDGIAEQHIVCSQAMAGSSRAPQQAPACQMQTVSKLLPACTTSQGLQTQCAQNPSADQPLSQALPVLANSATEADEHFGQHSGLALMHDTAATRHRKAASATLASNHIAPHRFLHGGVSAPRQALGAQKPAGTGVTSQGPSTPKPLLEGWQGNGPSAEAQQMQGSTGILLQAGEGSKQADGAHQAQQGVGRPAQAEQGVGQKGSACAERASEDLAGAEASDVHTALHTVQAICALADSQPALLGTLPGHCVKHTQRSAEPDAQPAIAPVSCQSIVWAMARSACSAADQRQEAALKRKASLGGLDERELRKLIQKRFKGLLESAKAKSSAPFEVALADARQALAAMEAEREVSAAQAQAAKKESAESSERVRGLKGQLAELRHKLSLSHQAKSASRLETSKAREGMLGRLLTAEKSLREHTEHQKTLQKELGSQRALEKTLRASAAHLRQQLESCQAEKEDMQSKLAWCQADKETVTVNRDELQAARTELAAQLATIEAKAAGASHQHAEALQAAEQSSSLAHASVEELKERHEADIAELQALHAAKLHQQATSLAQQLSTQWQVERKALCKAIRLEVMQEILDDPAYQVGNPDEEDARLASEPV</sequence>
<feature type="compositionally biased region" description="Basic residues" evidence="2">
    <location>
        <begin position="1"/>
        <end position="11"/>
    </location>
</feature>
<feature type="region of interest" description="Disordered" evidence="2">
    <location>
        <begin position="854"/>
        <end position="874"/>
    </location>
</feature>
<feature type="compositionally biased region" description="Polar residues" evidence="2">
    <location>
        <begin position="110"/>
        <end position="129"/>
    </location>
</feature>
<feature type="region of interest" description="Disordered" evidence="2">
    <location>
        <begin position="777"/>
        <end position="797"/>
    </location>
</feature>
<keyword evidence="1" id="KW-0175">Coiled coil</keyword>
<protein>
    <submittedName>
        <fullName evidence="3">Uncharacterized protein</fullName>
    </submittedName>
</protein>
<feature type="compositionally biased region" description="Polar residues" evidence="2">
    <location>
        <begin position="428"/>
        <end position="438"/>
    </location>
</feature>
<feature type="region of interest" description="Disordered" evidence="2">
    <location>
        <begin position="69"/>
        <end position="129"/>
    </location>
</feature>
<evidence type="ECO:0000313" key="3">
    <source>
        <dbReference type="EMBL" id="CAK0733143.1"/>
    </source>
</evidence>
<reference evidence="3 4" key="1">
    <citation type="submission" date="2023-10" db="EMBL/GenBank/DDBJ databases">
        <authorList>
            <person name="Maclean D."/>
            <person name="Macfadyen A."/>
        </authorList>
    </citation>
    <scope>NUCLEOTIDE SEQUENCE [LARGE SCALE GENOMIC DNA]</scope>
</reference>
<gene>
    <name evidence="3" type="ORF">CVIRNUC_000232</name>
</gene>
<dbReference type="Proteomes" id="UP001314263">
    <property type="component" value="Unassembled WGS sequence"/>
</dbReference>
<keyword evidence="4" id="KW-1185">Reference proteome</keyword>
<feature type="region of interest" description="Disordered" evidence="2">
    <location>
        <begin position="393"/>
        <end position="474"/>
    </location>
</feature>
<comment type="caution">
    <text evidence="3">The sequence shown here is derived from an EMBL/GenBank/DDBJ whole genome shotgun (WGS) entry which is preliminary data.</text>
</comment>
<feature type="compositionally biased region" description="Low complexity" evidence="2">
    <location>
        <begin position="777"/>
        <end position="793"/>
    </location>
</feature>
<dbReference type="AlphaFoldDB" id="A0AAV1HPY8"/>
<feature type="coiled-coil region" evidence="1">
    <location>
        <begin position="605"/>
        <end position="634"/>
    </location>
</feature>
<name>A0AAV1HPY8_9CHLO</name>
<evidence type="ECO:0000313" key="4">
    <source>
        <dbReference type="Proteomes" id="UP001314263"/>
    </source>
</evidence>
<dbReference type="EMBL" id="CAUYUE010000001">
    <property type="protein sequence ID" value="CAK0733143.1"/>
    <property type="molecule type" value="Genomic_DNA"/>
</dbReference>
<proteinExistence type="predicted"/>
<evidence type="ECO:0000256" key="1">
    <source>
        <dbReference type="SAM" id="Coils"/>
    </source>
</evidence>
<accession>A0AAV1HPY8</accession>
<feature type="compositionally biased region" description="Low complexity" evidence="2">
    <location>
        <begin position="88"/>
        <end position="109"/>
    </location>
</feature>
<feature type="region of interest" description="Disordered" evidence="2">
    <location>
        <begin position="1"/>
        <end position="50"/>
    </location>
</feature>
<organism evidence="3 4">
    <name type="scientific">Coccomyxa viridis</name>
    <dbReference type="NCBI Taxonomy" id="1274662"/>
    <lineage>
        <taxon>Eukaryota</taxon>
        <taxon>Viridiplantae</taxon>
        <taxon>Chlorophyta</taxon>
        <taxon>core chlorophytes</taxon>
        <taxon>Trebouxiophyceae</taxon>
        <taxon>Trebouxiophyceae incertae sedis</taxon>
        <taxon>Coccomyxaceae</taxon>
        <taxon>Coccomyxa</taxon>
    </lineage>
</organism>